<keyword evidence="2" id="KW-0238">DNA-binding</keyword>
<dbReference type="PANTHER" id="PTHR42756">
    <property type="entry name" value="TRANSCRIPTIONAL REGULATOR, MARR"/>
    <property type="match status" value="1"/>
</dbReference>
<dbReference type="GO" id="GO:0003677">
    <property type="term" value="F:DNA binding"/>
    <property type="evidence" value="ECO:0007669"/>
    <property type="project" value="UniProtKB-KW"/>
</dbReference>
<feature type="domain" description="HTH marR-type" evidence="4">
    <location>
        <begin position="1"/>
        <end position="135"/>
    </location>
</feature>
<dbReference type="SMART" id="SM00347">
    <property type="entry name" value="HTH_MARR"/>
    <property type="match status" value="1"/>
</dbReference>
<evidence type="ECO:0000259" key="4">
    <source>
        <dbReference type="PROSITE" id="PS50995"/>
    </source>
</evidence>
<dbReference type="GO" id="GO:0003700">
    <property type="term" value="F:DNA-binding transcription factor activity"/>
    <property type="evidence" value="ECO:0007669"/>
    <property type="project" value="InterPro"/>
</dbReference>
<dbReference type="Gene3D" id="1.10.10.10">
    <property type="entry name" value="Winged helix-like DNA-binding domain superfamily/Winged helix DNA-binding domain"/>
    <property type="match status" value="1"/>
</dbReference>
<dbReference type="Pfam" id="PF01047">
    <property type="entry name" value="MarR"/>
    <property type="match status" value="1"/>
</dbReference>
<gene>
    <name evidence="5" type="ORF">A3207_08700</name>
</gene>
<dbReference type="SUPFAM" id="SSF46785">
    <property type="entry name" value="Winged helix' DNA-binding domain"/>
    <property type="match status" value="1"/>
</dbReference>
<dbReference type="EMBL" id="LVVT01000008">
    <property type="protein sequence ID" value="TQS83650.1"/>
    <property type="molecule type" value="Genomic_DNA"/>
</dbReference>
<sequence length="148" mass="17309">MSLEDSMDRFWYEITVNQLRNQQGKCMKDISFNTSMYLDLVKFRGTATVSSIAEDLDISKAAVTMKVNELVKQGLVKKIQSEEDKRINYLEVTGIASEDYEIYYRPLRYAIETIEKKYTQEKIDVFCEVLETLNDCFQNCNKTHSEEL</sequence>
<dbReference type="InterPro" id="IPR036388">
    <property type="entry name" value="WH-like_DNA-bd_sf"/>
</dbReference>
<dbReference type="InterPro" id="IPR036390">
    <property type="entry name" value="WH_DNA-bd_sf"/>
</dbReference>
<dbReference type="PROSITE" id="PS50995">
    <property type="entry name" value="HTH_MARR_2"/>
    <property type="match status" value="1"/>
</dbReference>
<evidence type="ECO:0000313" key="6">
    <source>
        <dbReference type="Proteomes" id="UP000752814"/>
    </source>
</evidence>
<dbReference type="PANTHER" id="PTHR42756:SF1">
    <property type="entry name" value="TRANSCRIPTIONAL REPRESSOR OF EMRAB OPERON"/>
    <property type="match status" value="1"/>
</dbReference>
<dbReference type="AlphaFoldDB" id="A0A8J8PEB4"/>
<reference evidence="5" key="1">
    <citation type="submission" date="2016-03" db="EMBL/GenBank/DDBJ databases">
        <authorList>
            <person name="Borrel G."/>
            <person name="Mccann A."/>
            <person name="O'Toole P.W."/>
        </authorList>
    </citation>
    <scope>NUCLEOTIDE SEQUENCE</scope>
    <source>
        <strain evidence="5">183</strain>
    </source>
</reference>
<dbReference type="Proteomes" id="UP000752814">
    <property type="component" value="Unassembled WGS sequence"/>
</dbReference>
<dbReference type="CDD" id="cd00090">
    <property type="entry name" value="HTH_ARSR"/>
    <property type="match status" value="1"/>
</dbReference>
<evidence type="ECO:0000313" key="5">
    <source>
        <dbReference type="EMBL" id="TQS83650.1"/>
    </source>
</evidence>
<dbReference type="RefSeq" id="WP_400203513.1">
    <property type="nucleotide sequence ID" value="NZ_CAYAYE010000018.1"/>
</dbReference>
<accession>A0A8J8PEB4</accession>
<organism evidence="5 6">
    <name type="scientific">Candidatus Methanomassiliicoccus intestinalis</name>
    <dbReference type="NCBI Taxonomy" id="1406512"/>
    <lineage>
        <taxon>Archaea</taxon>
        <taxon>Methanobacteriati</taxon>
        <taxon>Thermoplasmatota</taxon>
        <taxon>Thermoplasmata</taxon>
        <taxon>Methanomassiliicoccales</taxon>
        <taxon>Methanomassiliicoccaceae</taxon>
        <taxon>Methanomassiliicoccus</taxon>
    </lineage>
</organism>
<dbReference type="InterPro" id="IPR000835">
    <property type="entry name" value="HTH_MarR-typ"/>
</dbReference>
<name>A0A8J8PEB4_9ARCH</name>
<evidence type="ECO:0000256" key="3">
    <source>
        <dbReference type="ARBA" id="ARBA00023163"/>
    </source>
</evidence>
<evidence type="ECO:0000256" key="2">
    <source>
        <dbReference type="ARBA" id="ARBA00023125"/>
    </source>
</evidence>
<keyword evidence="1" id="KW-0805">Transcription regulation</keyword>
<dbReference type="InterPro" id="IPR011991">
    <property type="entry name" value="ArsR-like_HTH"/>
</dbReference>
<keyword evidence="3" id="KW-0804">Transcription</keyword>
<evidence type="ECO:0000256" key="1">
    <source>
        <dbReference type="ARBA" id="ARBA00023015"/>
    </source>
</evidence>
<proteinExistence type="predicted"/>
<protein>
    <recommendedName>
        <fullName evidence="4">HTH marR-type domain-containing protein</fullName>
    </recommendedName>
</protein>
<comment type="caution">
    <text evidence="5">The sequence shown here is derived from an EMBL/GenBank/DDBJ whole genome shotgun (WGS) entry which is preliminary data.</text>
</comment>